<dbReference type="EMBL" id="HBHW01021550">
    <property type="protein sequence ID" value="CAE0048630.1"/>
    <property type="molecule type" value="Transcribed_RNA"/>
</dbReference>
<reference evidence="6" key="1">
    <citation type="submission" date="2021-01" db="EMBL/GenBank/DDBJ databases">
        <authorList>
            <person name="Corre E."/>
            <person name="Pelletier E."/>
            <person name="Niang G."/>
            <person name="Scheremetjew M."/>
            <person name="Finn R."/>
            <person name="Kale V."/>
            <person name="Holt S."/>
            <person name="Cochrane G."/>
            <person name="Meng A."/>
            <person name="Brown T."/>
            <person name="Cohen L."/>
        </authorList>
    </citation>
    <scope>NUCLEOTIDE SEQUENCE</scope>
    <source>
        <strain evidence="6">CCMP 769</strain>
    </source>
</reference>
<dbReference type="Gene3D" id="3.40.50.1440">
    <property type="entry name" value="Tubulin/FtsZ, GTPase domain"/>
    <property type="match status" value="1"/>
</dbReference>
<keyword evidence="2" id="KW-0547">Nucleotide-binding</keyword>
<comment type="similarity">
    <text evidence="1">Belongs to the FtsZ family.</text>
</comment>
<dbReference type="GO" id="GO:0005525">
    <property type="term" value="F:GTP binding"/>
    <property type="evidence" value="ECO:0007669"/>
    <property type="project" value="UniProtKB-KW"/>
</dbReference>
<dbReference type="SMART" id="SM00864">
    <property type="entry name" value="Tubulin"/>
    <property type="match status" value="1"/>
</dbReference>
<dbReference type="SMART" id="SM00865">
    <property type="entry name" value="Tubulin_C"/>
    <property type="match status" value="1"/>
</dbReference>
<feature type="domain" description="Tubulin/FtsZ GTPase" evidence="4">
    <location>
        <begin position="38"/>
        <end position="236"/>
    </location>
</feature>
<name>A0A7S2ZR55_9RHOD</name>
<dbReference type="GO" id="GO:0032153">
    <property type="term" value="C:cell division site"/>
    <property type="evidence" value="ECO:0007669"/>
    <property type="project" value="TreeGrafter"/>
</dbReference>
<dbReference type="PROSITE" id="PS01135">
    <property type="entry name" value="FTSZ_2"/>
    <property type="match status" value="1"/>
</dbReference>
<evidence type="ECO:0000256" key="2">
    <source>
        <dbReference type="ARBA" id="ARBA00022741"/>
    </source>
</evidence>
<evidence type="ECO:0000259" key="5">
    <source>
        <dbReference type="SMART" id="SM00865"/>
    </source>
</evidence>
<dbReference type="InterPro" id="IPR024757">
    <property type="entry name" value="FtsZ_C"/>
</dbReference>
<dbReference type="InterPro" id="IPR000158">
    <property type="entry name" value="Cell_div_FtsZ"/>
</dbReference>
<evidence type="ECO:0000256" key="3">
    <source>
        <dbReference type="ARBA" id="ARBA00023134"/>
    </source>
</evidence>
<gene>
    <name evidence="6" type="ORF">RMAR00112_LOCUS16625</name>
</gene>
<dbReference type="Pfam" id="PF00091">
    <property type="entry name" value="Tubulin"/>
    <property type="match status" value="1"/>
</dbReference>
<dbReference type="PRINTS" id="PR00423">
    <property type="entry name" value="CELLDVISFTSZ"/>
</dbReference>
<dbReference type="CDD" id="cd02201">
    <property type="entry name" value="FtsZ_type1"/>
    <property type="match status" value="1"/>
</dbReference>
<evidence type="ECO:0000259" key="4">
    <source>
        <dbReference type="SMART" id="SM00864"/>
    </source>
</evidence>
<feature type="domain" description="Tubulin/FtsZ 2-layer sandwich" evidence="5">
    <location>
        <begin position="238"/>
        <end position="337"/>
    </location>
</feature>
<dbReference type="HAMAP" id="MF_00909">
    <property type="entry name" value="FtsZ"/>
    <property type="match status" value="1"/>
</dbReference>
<proteinExistence type="inferred from homology"/>
<dbReference type="SUPFAM" id="SSF52490">
    <property type="entry name" value="Tubulin nucleotide-binding domain-like"/>
    <property type="match status" value="1"/>
</dbReference>
<dbReference type="Pfam" id="PF12327">
    <property type="entry name" value="FtsZ_C"/>
    <property type="match status" value="1"/>
</dbReference>
<dbReference type="NCBIfam" id="TIGR00065">
    <property type="entry name" value="ftsZ"/>
    <property type="match status" value="1"/>
</dbReference>
<dbReference type="InterPro" id="IPR003008">
    <property type="entry name" value="Tubulin_FtsZ_GTPase"/>
</dbReference>
<dbReference type="FunFam" id="3.40.50.1440:FF:000001">
    <property type="entry name" value="Cell division protein FtsZ"/>
    <property type="match status" value="1"/>
</dbReference>
<sequence length="353" mass="36542">MGFVLSGVFDHPGLNRRCRSSSRRSGPAFMTLESPPCSIKVIGVGGAGGNAVTRMLESGLNSVEFLCANTDFQALTSFKETPGIGKRSVIQLGEDTCRGLGAGGEPAVGKQAAEESKSDIAKSLAGGDLVFITAGMGGGTGTGAAPVIASVAKELGCLTVGVVTKPFMFEGRRRMSQGNRGLDNLRDAVDTLIVVSNDKLLETVPKNTPLSDAFSVADDVLRQGVSGISDIILRPGLVNVDFADVKSVMQEKGYALLGIGFGTGDNRAKQAATNAISSPLLDFPLTSAKGAVFNVKGGSDMTLAEVKFVPSIIPASGDDVPDDVVFRSQARFLPPGALRGPCGAFRSIRCAQN</sequence>
<dbReference type="InterPro" id="IPR036525">
    <property type="entry name" value="Tubulin/FtsZ_GTPase_sf"/>
</dbReference>
<dbReference type="GO" id="GO:0003924">
    <property type="term" value="F:GTPase activity"/>
    <property type="evidence" value="ECO:0007669"/>
    <property type="project" value="InterPro"/>
</dbReference>
<dbReference type="SUPFAM" id="SSF55307">
    <property type="entry name" value="Tubulin C-terminal domain-like"/>
    <property type="match status" value="1"/>
</dbReference>
<accession>A0A7S2ZR55</accession>
<dbReference type="GO" id="GO:0005737">
    <property type="term" value="C:cytoplasm"/>
    <property type="evidence" value="ECO:0007669"/>
    <property type="project" value="TreeGrafter"/>
</dbReference>
<dbReference type="PANTHER" id="PTHR30314:SF3">
    <property type="entry name" value="MITOCHONDRIAL DIVISION PROTEIN FSZA"/>
    <property type="match status" value="1"/>
</dbReference>
<dbReference type="GO" id="GO:0048285">
    <property type="term" value="P:organelle fission"/>
    <property type="evidence" value="ECO:0007669"/>
    <property type="project" value="TreeGrafter"/>
</dbReference>
<dbReference type="GO" id="GO:0051301">
    <property type="term" value="P:cell division"/>
    <property type="evidence" value="ECO:0007669"/>
    <property type="project" value="TreeGrafter"/>
</dbReference>
<dbReference type="InterPro" id="IPR020805">
    <property type="entry name" value="Cell_div_FtsZ_CS"/>
</dbReference>
<dbReference type="InterPro" id="IPR008280">
    <property type="entry name" value="Tub_FtsZ_C"/>
</dbReference>
<organism evidence="6">
    <name type="scientific">Rhodosorus marinus</name>
    <dbReference type="NCBI Taxonomy" id="101924"/>
    <lineage>
        <taxon>Eukaryota</taxon>
        <taxon>Rhodophyta</taxon>
        <taxon>Stylonematophyceae</taxon>
        <taxon>Stylonematales</taxon>
        <taxon>Stylonemataceae</taxon>
        <taxon>Rhodosorus</taxon>
    </lineage>
</organism>
<evidence type="ECO:0000313" key="6">
    <source>
        <dbReference type="EMBL" id="CAE0048630.1"/>
    </source>
</evidence>
<evidence type="ECO:0000256" key="1">
    <source>
        <dbReference type="ARBA" id="ARBA00009690"/>
    </source>
</evidence>
<keyword evidence="3" id="KW-0342">GTP-binding</keyword>
<dbReference type="AlphaFoldDB" id="A0A7S2ZR55"/>
<dbReference type="InterPro" id="IPR018316">
    <property type="entry name" value="Tubulin/FtsZ_2-layer-sand-dom"/>
</dbReference>
<dbReference type="InterPro" id="IPR045061">
    <property type="entry name" value="FtsZ/CetZ"/>
</dbReference>
<evidence type="ECO:0008006" key="7">
    <source>
        <dbReference type="Google" id="ProtNLM"/>
    </source>
</evidence>
<protein>
    <recommendedName>
        <fullName evidence="7">Plastid division protein FtsZ</fullName>
    </recommendedName>
</protein>
<dbReference type="PANTHER" id="PTHR30314">
    <property type="entry name" value="CELL DIVISION PROTEIN FTSZ-RELATED"/>
    <property type="match status" value="1"/>
</dbReference>